<dbReference type="InterPro" id="IPR022789">
    <property type="entry name" value="ParD"/>
</dbReference>
<dbReference type="Proteomes" id="UP001302429">
    <property type="component" value="Chromosome"/>
</dbReference>
<protein>
    <submittedName>
        <fullName evidence="3">Type II toxin-antitoxin system ParD family antitoxin</fullName>
    </submittedName>
</protein>
<comment type="similarity">
    <text evidence="1">Belongs to the ParD antitoxin family.</text>
</comment>
<sequence length="85" mass="9348">MAKRSTSVALSEHHQKFIQEMVDSGRYGSASEVVRDALRLAEERAARIKALDAALMEGEESGPAVDFDLDSFLAEMRANYSKNAT</sequence>
<gene>
    <name evidence="3" type="ORF">RB602_07260</name>
</gene>
<evidence type="ECO:0000313" key="4">
    <source>
        <dbReference type="Proteomes" id="UP001302429"/>
    </source>
</evidence>
<dbReference type="PANTHER" id="PTHR36582:SF2">
    <property type="entry name" value="ANTITOXIN PARD"/>
    <property type="match status" value="1"/>
</dbReference>
<proteinExistence type="inferred from homology"/>
<dbReference type="PANTHER" id="PTHR36582">
    <property type="entry name" value="ANTITOXIN PARD"/>
    <property type="match status" value="1"/>
</dbReference>
<dbReference type="KEGG" id="acoa:RB602_07260"/>
<dbReference type="GO" id="GO:0006355">
    <property type="term" value="P:regulation of DNA-templated transcription"/>
    <property type="evidence" value="ECO:0007669"/>
    <property type="project" value="InterPro"/>
</dbReference>
<dbReference type="Gene3D" id="6.10.10.120">
    <property type="entry name" value="Antitoxin ParD1-like"/>
    <property type="match status" value="1"/>
</dbReference>
<organism evidence="3 4">
    <name type="scientific">Alterisphingorhabdus coralli</name>
    <dbReference type="NCBI Taxonomy" id="3071408"/>
    <lineage>
        <taxon>Bacteria</taxon>
        <taxon>Pseudomonadati</taxon>
        <taxon>Pseudomonadota</taxon>
        <taxon>Alphaproteobacteria</taxon>
        <taxon>Sphingomonadales</taxon>
        <taxon>Sphingomonadaceae</taxon>
        <taxon>Alterisphingorhabdus (ex Yan et al. 2024)</taxon>
    </lineage>
</organism>
<dbReference type="EMBL" id="CP136594">
    <property type="protein sequence ID" value="WOE76504.1"/>
    <property type="molecule type" value="Genomic_DNA"/>
</dbReference>
<reference evidence="3 4" key="1">
    <citation type="submission" date="2023-10" db="EMBL/GenBank/DDBJ databases">
        <title>Complete genome sequence of a Sphingomonadaceae bacterium.</title>
        <authorList>
            <person name="Yan C."/>
        </authorList>
    </citation>
    <scope>NUCLEOTIDE SEQUENCE [LARGE SCALE GENOMIC DNA]</scope>
    <source>
        <strain evidence="3 4">SCSIO 66989</strain>
    </source>
</reference>
<evidence type="ECO:0000313" key="3">
    <source>
        <dbReference type="EMBL" id="WOE76504.1"/>
    </source>
</evidence>
<keyword evidence="2" id="KW-1277">Toxin-antitoxin system</keyword>
<keyword evidence="4" id="KW-1185">Reference proteome</keyword>
<dbReference type="InterPro" id="IPR038296">
    <property type="entry name" value="ParD_sf"/>
</dbReference>
<accession>A0AA97I194</accession>
<dbReference type="CDD" id="cd22231">
    <property type="entry name" value="RHH_NikR_HicB-like"/>
    <property type="match status" value="1"/>
</dbReference>
<dbReference type="RefSeq" id="WP_317084253.1">
    <property type="nucleotide sequence ID" value="NZ_CP136594.1"/>
</dbReference>
<name>A0AA97I194_9SPHN</name>
<dbReference type="SUPFAM" id="SSF47598">
    <property type="entry name" value="Ribbon-helix-helix"/>
    <property type="match status" value="1"/>
</dbReference>
<dbReference type="InterPro" id="IPR010985">
    <property type="entry name" value="Ribbon_hlx_hlx"/>
</dbReference>
<dbReference type="Pfam" id="PF03693">
    <property type="entry name" value="ParD_antitoxin"/>
    <property type="match status" value="1"/>
</dbReference>
<dbReference type="NCBIfam" id="TIGR02606">
    <property type="entry name" value="antidote_CC2985"/>
    <property type="match status" value="1"/>
</dbReference>
<evidence type="ECO:0000256" key="1">
    <source>
        <dbReference type="ARBA" id="ARBA00008580"/>
    </source>
</evidence>
<evidence type="ECO:0000256" key="2">
    <source>
        <dbReference type="ARBA" id="ARBA00022649"/>
    </source>
</evidence>
<dbReference type="AlphaFoldDB" id="A0AA97I194"/>